<dbReference type="RefSeq" id="WP_023786871.1">
    <property type="nucleotide sequence ID" value="NC_022997.1"/>
</dbReference>
<feature type="transmembrane region" description="Helical" evidence="2">
    <location>
        <begin position="354"/>
        <end position="376"/>
    </location>
</feature>
<dbReference type="Proteomes" id="UP000018542">
    <property type="component" value="Chromosome"/>
</dbReference>
<dbReference type="KEGG" id="hni:W911_07415"/>
<feature type="transmembrane region" description="Helical" evidence="2">
    <location>
        <begin position="388"/>
        <end position="410"/>
    </location>
</feature>
<dbReference type="EMBL" id="CP006912">
    <property type="protein sequence ID" value="AHB48251.1"/>
    <property type="molecule type" value="Genomic_DNA"/>
</dbReference>
<evidence type="ECO:0000313" key="4">
    <source>
        <dbReference type="Proteomes" id="UP000018542"/>
    </source>
</evidence>
<dbReference type="PATRIC" id="fig|1029756.8.peg.1553"/>
<evidence type="ECO:0000313" key="3">
    <source>
        <dbReference type="EMBL" id="AHB48251.1"/>
    </source>
</evidence>
<dbReference type="AlphaFoldDB" id="V5SBG5"/>
<feature type="transmembrane region" description="Helical" evidence="2">
    <location>
        <begin position="105"/>
        <end position="123"/>
    </location>
</feature>
<gene>
    <name evidence="3" type="ORF">W911_07415</name>
</gene>
<evidence type="ECO:0000256" key="1">
    <source>
        <dbReference type="SAM" id="MobiDB-lite"/>
    </source>
</evidence>
<feature type="transmembrane region" description="Helical" evidence="2">
    <location>
        <begin position="37"/>
        <end position="63"/>
    </location>
</feature>
<name>V5SBG5_9HYPH</name>
<feature type="transmembrane region" description="Helical" evidence="2">
    <location>
        <begin position="135"/>
        <end position="159"/>
    </location>
</feature>
<keyword evidence="4" id="KW-1185">Reference proteome</keyword>
<accession>V5SBG5</accession>
<feature type="transmembrane region" description="Helical" evidence="2">
    <location>
        <begin position="322"/>
        <end position="342"/>
    </location>
</feature>
<feature type="transmembrane region" description="Helical" evidence="2">
    <location>
        <begin position="294"/>
        <end position="316"/>
    </location>
</feature>
<feature type="region of interest" description="Disordered" evidence="1">
    <location>
        <begin position="1"/>
        <end position="20"/>
    </location>
</feature>
<proteinExistence type="predicted"/>
<feature type="transmembrane region" description="Helical" evidence="2">
    <location>
        <begin position="261"/>
        <end position="282"/>
    </location>
</feature>
<feature type="transmembrane region" description="Helical" evidence="2">
    <location>
        <begin position="238"/>
        <end position="255"/>
    </location>
</feature>
<evidence type="ECO:0000256" key="2">
    <source>
        <dbReference type="SAM" id="Phobius"/>
    </source>
</evidence>
<organism evidence="3 4">
    <name type="scientific">Hyphomicrobium nitrativorans NL23</name>
    <dbReference type="NCBI Taxonomy" id="1029756"/>
    <lineage>
        <taxon>Bacteria</taxon>
        <taxon>Pseudomonadati</taxon>
        <taxon>Pseudomonadota</taxon>
        <taxon>Alphaproteobacteria</taxon>
        <taxon>Hyphomicrobiales</taxon>
        <taxon>Hyphomicrobiaceae</taxon>
        <taxon>Hyphomicrobium</taxon>
    </lineage>
</organism>
<dbReference type="HOGENOM" id="CLU_041785_2_0_5"/>
<protein>
    <submittedName>
        <fullName evidence="3">Short-chain dehydrogenase</fullName>
    </submittedName>
</protein>
<keyword evidence="2" id="KW-0472">Membrane</keyword>
<keyword evidence="2" id="KW-1133">Transmembrane helix</keyword>
<dbReference type="STRING" id="1029756.W911_07415"/>
<feature type="transmembrane region" description="Helical" evidence="2">
    <location>
        <begin position="197"/>
        <end position="217"/>
    </location>
</feature>
<feature type="compositionally biased region" description="Polar residues" evidence="1">
    <location>
        <begin position="1"/>
        <end position="16"/>
    </location>
</feature>
<sequence length="423" mass="45148">MREQIMPSSVRYSTSSLPPPEARPSFDAFFSYGFRPFFLGAAVYAVFAMLLWLGWIASVALGWPQGWLPIAGSPFAWHAHEIVFGFATAAIGGFLLTAVPNWTGALPLSGTPLVVLFAVWLLGRLAMGLSALVPYPLVMIADGAFLPLLGGFAALQLFTRPAARNLVFLAMIVAMMICNIVSHLGNGGYLDVDPMAAIRPAMLIVIVMIAVIGGRIIPAFTHNWLNGQRPPVPMPRRILWLDMTALVSLVVFVLFDTLAAGWALVGSAALVAAIANGGRLVLWRGFATRAEPIVWVLHLGYAWIVIGLLLAALSAFTNEIPAAVVSHAFGTGAIGTMILAVMSRASLGHTGRRLVAPPAIVATYHLVTLAALLRVIAPLLPAQSYSPILLAAGLAWAASFLLFAFVYAPILTTPRVHMKLSSR</sequence>
<reference evidence="3 4" key="1">
    <citation type="journal article" date="2014" name="Genome Announc.">
        <title>Complete Genome Sequence of Hyphomicrobium nitrativorans Strain NL23, a Denitrifying Bacterium Isolated from Biofilm of a Methanol-Fed Denitrification System Treating Seawater at the Montreal Biodome.</title>
        <authorList>
            <person name="Martineau C."/>
            <person name="Villeneuve C."/>
            <person name="Mauffrey F."/>
            <person name="Villemur R."/>
        </authorList>
    </citation>
    <scope>NUCLEOTIDE SEQUENCE [LARGE SCALE GENOMIC DNA]</scope>
    <source>
        <strain evidence="3">NL23</strain>
    </source>
</reference>
<dbReference type="OrthoDB" id="9770040at2"/>
<dbReference type="InterPro" id="IPR010266">
    <property type="entry name" value="NnrS"/>
</dbReference>
<dbReference type="Pfam" id="PF05940">
    <property type="entry name" value="NnrS"/>
    <property type="match status" value="1"/>
</dbReference>
<keyword evidence="2" id="KW-0812">Transmembrane</keyword>
<feature type="transmembrane region" description="Helical" evidence="2">
    <location>
        <begin position="75"/>
        <end position="98"/>
    </location>
</feature>
<feature type="transmembrane region" description="Helical" evidence="2">
    <location>
        <begin position="166"/>
        <end position="185"/>
    </location>
</feature>